<dbReference type="GO" id="GO:0006397">
    <property type="term" value="P:mRNA processing"/>
    <property type="evidence" value="ECO:0000318"/>
    <property type="project" value="GO_Central"/>
</dbReference>
<evidence type="ECO:0000256" key="2">
    <source>
        <dbReference type="ARBA" id="ARBA00022737"/>
    </source>
</evidence>
<dbReference type="Proteomes" id="UP000027120">
    <property type="component" value="Unassembled WGS sequence"/>
</dbReference>
<protein>
    <recommendedName>
        <fullName evidence="5">Pentatricopeptide repeat-containing protein-mitochondrial domain-containing protein</fullName>
    </recommendedName>
</protein>
<keyword evidence="2" id="KW-0677">Repeat</keyword>
<feature type="repeat" description="PPR" evidence="3">
    <location>
        <begin position="112"/>
        <end position="146"/>
    </location>
</feature>
<dbReference type="Pfam" id="PF23276">
    <property type="entry name" value="TPR_24"/>
    <property type="match status" value="1"/>
</dbReference>
<evidence type="ECO:0000259" key="5">
    <source>
        <dbReference type="Pfam" id="PF23276"/>
    </source>
</evidence>
<proteinExistence type="inferred from homology"/>
<evidence type="ECO:0000313" key="7">
    <source>
        <dbReference type="Proteomes" id="UP000027120"/>
    </source>
</evidence>
<feature type="compositionally biased region" description="Low complexity" evidence="4">
    <location>
        <begin position="18"/>
        <end position="29"/>
    </location>
</feature>
<dbReference type="InterPro" id="IPR002885">
    <property type="entry name" value="PPR_rpt"/>
</dbReference>
<dbReference type="PROSITE" id="PS51375">
    <property type="entry name" value="PPR"/>
    <property type="match status" value="3"/>
</dbReference>
<dbReference type="GO" id="GO:0005737">
    <property type="term" value="C:cytoplasm"/>
    <property type="evidence" value="ECO:0000318"/>
    <property type="project" value="GO_Central"/>
</dbReference>
<dbReference type="Gene3D" id="1.25.40.10">
    <property type="entry name" value="Tetratricopeptide repeat domain"/>
    <property type="match status" value="3"/>
</dbReference>
<dbReference type="SMR" id="A0A067DFI4"/>
<keyword evidence="7" id="KW-1185">Reference proteome</keyword>
<dbReference type="GO" id="GO:0003729">
    <property type="term" value="F:mRNA binding"/>
    <property type="evidence" value="ECO:0000318"/>
    <property type="project" value="GO_Central"/>
</dbReference>
<dbReference type="eggNOG" id="KOG4197">
    <property type="taxonomic scope" value="Eukaryota"/>
</dbReference>
<reference evidence="6 7" key="1">
    <citation type="submission" date="2014-04" db="EMBL/GenBank/DDBJ databases">
        <authorList>
            <consortium name="International Citrus Genome Consortium"/>
            <person name="Gmitter F."/>
            <person name="Chen C."/>
            <person name="Farmerie W."/>
            <person name="Harkins T."/>
            <person name="Desany B."/>
            <person name="Mohiuddin M."/>
            <person name="Kodira C."/>
            <person name="Borodovsky M."/>
            <person name="Lomsadze A."/>
            <person name="Burns P."/>
            <person name="Jenkins J."/>
            <person name="Prochnik S."/>
            <person name="Shu S."/>
            <person name="Chapman J."/>
            <person name="Pitluck S."/>
            <person name="Schmutz J."/>
            <person name="Rokhsar D."/>
        </authorList>
    </citation>
    <scope>NUCLEOTIDE SEQUENCE</scope>
</reference>
<feature type="repeat" description="PPR" evidence="3">
    <location>
        <begin position="325"/>
        <end position="359"/>
    </location>
</feature>
<name>A0A067DFI4_CITSI</name>
<feature type="region of interest" description="Disordered" evidence="4">
    <location>
        <begin position="15"/>
        <end position="42"/>
    </location>
</feature>
<sequence length="499" mass="56932">MEVMDESPDFVIKNKIIPSSSSTTTSPTSHNPHRPTRPRFPTHLDAPYISSSARIICEILAHASSDDIESALACTGIIPTPDLVHEVLQLSYDSPSSAVDFFRWAGRGQRLSPYAWNLMVDVLGKNGRFEQMWNAVRVMKEDGVLSLPTFASIFDSYCGAGKYDEAVMSFDVMSMHGVEQDVVAVNSLLSAICRQENQTSRALEFLNRVKKIVDPDGDSFAILLEGWEKEGNVEEANKTFGEMVERFEWNPEHVLAYETFLITLIRGKQVDEALKFLRVMKGENCFPTLKFFSNALDILVKLNDSTHAVQLWDIMVGIGFNLMPNLIMYNAVIGLLCNNDDVDNVFRFFDQMVFHGAFPDSLTYNMIFECLIKNKRVHEVEKFFHEMIKNEWQPTPLNCATAITMLLDADEPEIAIEIWNYILENGILPLEASANELLVGLRNLGRLSDVRRFAEEMLNRRILIYEVTMHKLKKAFYNESRSMRDIFDSLERRCKTSQM</sequence>
<dbReference type="PANTHER" id="PTHR46128">
    <property type="entry name" value="MITOCHONDRIAL GROUP I INTRON SPLICING FACTOR CCM1"/>
    <property type="match status" value="1"/>
</dbReference>
<dbReference type="InterPro" id="IPR050872">
    <property type="entry name" value="PPR_P_subfamily"/>
</dbReference>
<feature type="repeat" description="PPR" evidence="3">
    <location>
        <begin position="360"/>
        <end position="394"/>
    </location>
</feature>
<gene>
    <name evidence="6" type="ORF">CISIN_1g010830mg</name>
</gene>
<dbReference type="InterPro" id="IPR011990">
    <property type="entry name" value="TPR-like_helical_dom_sf"/>
</dbReference>
<dbReference type="NCBIfam" id="TIGR00756">
    <property type="entry name" value="PPR"/>
    <property type="match status" value="3"/>
</dbReference>
<dbReference type="PaxDb" id="2711-XP_006494101.1"/>
<evidence type="ECO:0000256" key="1">
    <source>
        <dbReference type="ARBA" id="ARBA00007626"/>
    </source>
</evidence>
<feature type="domain" description="Pentatricopeptide repeat-containing protein-mitochondrial" evidence="5">
    <location>
        <begin position="124"/>
        <end position="241"/>
    </location>
</feature>
<evidence type="ECO:0000256" key="4">
    <source>
        <dbReference type="SAM" id="MobiDB-lite"/>
    </source>
</evidence>
<dbReference type="InterPro" id="IPR057027">
    <property type="entry name" value="TPR_mt"/>
</dbReference>
<dbReference type="Pfam" id="PF13041">
    <property type="entry name" value="PPR_2"/>
    <property type="match status" value="1"/>
</dbReference>
<accession>A0A067DFI4</accession>
<dbReference type="AlphaFoldDB" id="A0A067DFI4"/>
<dbReference type="PANTHER" id="PTHR46128:SF324">
    <property type="entry name" value="PENTACOTRIPEPTIDE-REPEAT REGION OF PRORP DOMAIN-CONTAINING PROTEIN"/>
    <property type="match status" value="1"/>
</dbReference>
<dbReference type="EMBL" id="KK789644">
    <property type="protein sequence ID" value="KDO37782.1"/>
    <property type="molecule type" value="Genomic_DNA"/>
</dbReference>
<evidence type="ECO:0000256" key="3">
    <source>
        <dbReference type="PROSITE-ProRule" id="PRU00708"/>
    </source>
</evidence>
<organism evidence="6 7">
    <name type="scientific">Citrus sinensis</name>
    <name type="common">Sweet orange</name>
    <name type="synonym">Citrus aurantium var. sinensis</name>
    <dbReference type="NCBI Taxonomy" id="2711"/>
    <lineage>
        <taxon>Eukaryota</taxon>
        <taxon>Viridiplantae</taxon>
        <taxon>Streptophyta</taxon>
        <taxon>Embryophyta</taxon>
        <taxon>Tracheophyta</taxon>
        <taxon>Spermatophyta</taxon>
        <taxon>Magnoliopsida</taxon>
        <taxon>eudicotyledons</taxon>
        <taxon>Gunneridae</taxon>
        <taxon>Pentapetalae</taxon>
        <taxon>rosids</taxon>
        <taxon>malvids</taxon>
        <taxon>Sapindales</taxon>
        <taxon>Rutaceae</taxon>
        <taxon>Aurantioideae</taxon>
        <taxon>Citrus</taxon>
    </lineage>
</organism>
<evidence type="ECO:0000313" key="6">
    <source>
        <dbReference type="EMBL" id="KDO37782.1"/>
    </source>
</evidence>
<dbReference type="SUPFAM" id="SSF48452">
    <property type="entry name" value="TPR-like"/>
    <property type="match status" value="1"/>
</dbReference>
<comment type="similarity">
    <text evidence="1">Belongs to the PPR family. P subfamily.</text>
</comment>